<dbReference type="SUPFAM" id="SSF54909">
    <property type="entry name" value="Dimeric alpha+beta barrel"/>
    <property type="match status" value="1"/>
</dbReference>
<dbReference type="OrthoDB" id="2851338at2759"/>
<organism evidence="1 2">
    <name type="scientific">Lentinus tigrinus ALCF2SS1-6</name>
    <dbReference type="NCBI Taxonomy" id="1328759"/>
    <lineage>
        <taxon>Eukaryota</taxon>
        <taxon>Fungi</taxon>
        <taxon>Dikarya</taxon>
        <taxon>Basidiomycota</taxon>
        <taxon>Agaricomycotina</taxon>
        <taxon>Agaricomycetes</taxon>
        <taxon>Polyporales</taxon>
        <taxon>Polyporaceae</taxon>
        <taxon>Lentinus</taxon>
    </lineage>
</organism>
<dbReference type="Proteomes" id="UP000313359">
    <property type="component" value="Unassembled WGS sequence"/>
</dbReference>
<proteinExistence type="predicted"/>
<evidence type="ECO:0000313" key="2">
    <source>
        <dbReference type="Proteomes" id="UP000313359"/>
    </source>
</evidence>
<reference evidence="1" key="1">
    <citation type="journal article" date="2018" name="Genome Biol. Evol.">
        <title>Genomics and development of Lentinus tigrinus, a white-rot wood-decaying mushroom with dimorphic fruiting bodies.</title>
        <authorList>
            <person name="Wu B."/>
            <person name="Xu Z."/>
            <person name="Knudson A."/>
            <person name="Carlson A."/>
            <person name="Chen N."/>
            <person name="Kovaka S."/>
            <person name="LaButti K."/>
            <person name="Lipzen A."/>
            <person name="Pennachio C."/>
            <person name="Riley R."/>
            <person name="Schakwitz W."/>
            <person name="Umezawa K."/>
            <person name="Ohm R.A."/>
            <person name="Grigoriev I.V."/>
            <person name="Nagy L.G."/>
            <person name="Gibbons J."/>
            <person name="Hibbett D."/>
        </authorList>
    </citation>
    <scope>NUCLEOTIDE SEQUENCE [LARGE SCALE GENOMIC DNA]</scope>
    <source>
        <strain evidence="1">ALCF2SS1-6</strain>
    </source>
</reference>
<dbReference type="EMBL" id="ML122265">
    <property type="protein sequence ID" value="RPD60482.1"/>
    <property type="molecule type" value="Genomic_DNA"/>
</dbReference>
<dbReference type="AlphaFoldDB" id="A0A5C2S9K6"/>
<evidence type="ECO:0008006" key="3">
    <source>
        <dbReference type="Google" id="ProtNLM"/>
    </source>
</evidence>
<gene>
    <name evidence="1" type="ORF">L227DRAFT_575104</name>
</gene>
<protein>
    <recommendedName>
        <fullName evidence="3">EthD domain-containing protein</fullName>
    </recommendedName>
</protein>
<sequence>MSTTSEPNLSAPGLLLVLVEPGPAIPEAEFNDWADNEHVPLRMAIPTFLSCTRWVAADDRKPTQLALYNVSALSALYEPPYTTLGQTRSEREKALAPRIALFDRRIYEQLGVPLQSTEKRQGRFVRAVAMDVPPEHQEEVNKWYEEEHAPMLAKVPSWVRSTHYVLREGGVSGTDESLKPARATPKYLAVHEYMDAGAVGTEEYRAAVSTPWTKRVAGYAEAFDGRSFELLRRWERE</sequence>
<dbReference type="STRING" id="1328759.A0A5C2S9K6"/>
<dbReference type="InterPro" id="IPR011008">
    <property type="entry name" value="Dimeric_a/b-barrel"/>
</dbReference>
<keyword evidence="2" id="KW-1185">Reference proteome</keyword>
<name>A0A5C2S9K6_9APHY</name>
<evidence type="ECO:0000313" key="1">
    <source>
        <dbReference type="EMBL" id="RPD60482.1"/>
    </source>
</evidence>
<accession>A0A5C2S9K6</accession>
<dbReference type="Gene3D" id="3.30.70.100">
    <property type="match status" value="1"/>
</dbReference>